<dbReference type="SUPFAM" id="SSF52972">
    <property type="entry name" value="ITPase-like"/>
    <property type="match status" value="1"/>
</dbReference>
<reference evidence="17" key="1">
    <citation type="submission" date="2020-05" db="EMBL/GenBank/DDBJ databases">
        <authorList>
            <person name="Chiriac C."/>
            <person name="Salcher M."/>
            <person name="Ghai R."/>
            <person name="Kavagutti S V."/>
        </authorList>
    </citation>
    <scope>NUCLEOTIDE SEQUENCE</scope>
</reference>
<comment type="similarity">
    <text evidence="2">Belongs to the HAM1 NTPase family.</text>
</comment>
<keyword evidence="5" id="KW-0547">Nucleotide-binding</keyword>
<dbReference type="GO" id="GO:0036222">
    <property type="term" value="F:XTP diphosphatase activity"/>
    <property type="evidence" value="ECO:0007669"/>
    <property type="project" value="UniProtKB-ARBA"/>
</dbReference>
<keyword evidence="4" id="KW-0479">Metal-binding</keyword>
<dbReference type="GO" id="GO:0046872">
    <property type="term" value="F:metal ion binding"/>
    <property type="evidence" value="ECO:0007669"/>
    <property type="project" value="UniProtKB-KW"/>
</dbReference>
<evidence type="ECO:0000256" key="9">
    <source>
        <dbReference type="ARBA" id="ARBA00051875"/>
    </source>
</evidence>
<evidence type="ECO:0000313" key="18">
    <source>
        <dbReference type="EMBL" id="CAB5030927.1"/>
    </source>
</evidence>
<comment type="subunit">
    <text evidence="3">Homodimer.</text>
</comment>
<gene>
    <name evidence="17" type="ORF">UFOPK3522_00497</name>
    <name evidence="18" type="ORF">UFOPK4175_00311</name>
</gene>
<sequence>MRLTVATHNEHKLTEFARLMPGYELDLLPQGIEAPVEDGDSFAANALIKARAGALLSGAVTIADDSGICVESLGGEPGIRSARWAGEDGDDAANLQMLIAKTEPGDRLEYVCAIAYCDPQSGTEHTIEGRCVGVRAADPRGSGGFGYDPAFEPLEAPGRTMAELSGDEKDLISHRGSAVRSLTAWLSNQ</sequence>
<evidence type="ECO:0000256" key="6">
    <source>
        <dbReference type="ARBA" id="ARBA00022801"/>
    </source>
</evidence>
<dbReference type="AlphaFoldDB" id="A0A6J5ZEU7"/>
<proteinExistence type="inferred from homology"/>
<dbReference type="GO" id="GO:0017111">
    <property type="term" value="F:ribonucleoside triphosphate phosphatase activity"/>
    <property type="evidence" value="ECO:0007669"/>
    <property type="project" value="InterPro"/>
</dbReference>
<name>A0A6J5ZEU7_9ZZZZ</name>
<dbReference type="PANTHER" id="PTHR11067">
    <property type="entry name" value="INOSINE TRIPHOSPHATE PYROPHOSPHATASE/HAM1 PROTEIN"/>
    <property type="match status" value="1"/>
</dbReference>
<evidence type="ECO:0000256" key="4">
    <source>
        <dbReference type="ARBA" id="ARBA00022723"/>
    </source>
</evidence>
<evidence type="ECO:0000256" key="8">
    <source>
        <dbReference type="ARBA" id="ARBA00023080"/>
    </source>
</evidence>
<organism evidence="17">
    <name type="scientific">freshwater metagenome</name>
    <dbReference type="NCBI Taxonomy" id="449393"/>
    <lineage>
        <taxon>unclassified sequences</taxon>
        <taxon>metagenomes</taxon>
        <taxon>ecological metagenomes</taxon>
    </lineage>
</organism>
<dbReference type="FunFam" id="3.90.950.10:FF:000001">
    <property type="entry name" value="dITP/XTP pyrophosphatase"/>
    <property type="match status" value="1"/>
</dbReference>
<keyword evidence="8" id="KW-0546">Nucleotide metabolism</keyword>
<dbReference type="EMBL" id="CAFBPX010000036">
    <property type="protein sequence ID" value="CAB5030927.1"/>
    <property type="molecule type" value="Genomic_DNA"/>
</dbReference>
<comment type="catalytic activity">
    <reaction evidence="10">
        <text>XTP + H2O = XMP + diphosphate + H(+)</text>
        <dbReference type="Rhea" id="RHEA:28610"/>
        <dbReference type="ChEBI" id="CHEBI:15377"/>
        <dbReference type="ChEBI" id="CHEBI:15378"/>
        <dbReference type="ChEBI" id="CHEBI:33019"/>
        <dbReference type="ChEBI" id="CHEBI:57464"/>
        <dbReference type="ChEBI" id="CHEBI:61314"/>
        <dbReference type="EC" id="3.6.1.66"/>
    </reaction>
</comment>
<comment type="catalytic activity">
    <reaction evidence="9">
        <text>dITP + H2O = dIMP + diphosphate + H(+)</text>
        <dbReference type="Rhea" id="RHEA:28342"/>
        <dbReference type="ChEBI" id="CHEBI:15377"/>
        <dbReference type="ChEBI" id="CHEBI:15378"/>
        <dbReference type="ChEBI" id="CHEBI:33019"/>
        <dbReference type="ChEBI" id="CHEBI:61194"/>
        <dbReference type="ChEBI" id="CHEBI:61382"/>
        <dbReference type="EC" id="3.6.1.66"/>
    </reaction>
</comment>
<dbReference type="HAMAP" id="MF_01405">
    <property type="entry name" value="Non_canon_purine_NTPase"/>
    <property type="match status" value="1"/>
</dbReference>
<dbReference type="EMBL" id="CAESAO010000027">
    <property type="protein sequence ID" value="CAB4339926.1"/>
    <property type="molecule type" value="Genomic_DNA"/>
</dbReference>
<evidence type="ECO:0000256" key="3">
    <source>
        <dbReference type="ARBA" id="ARBA00011738"/>
    </source>
</evidence>
<evidence type="ECO:0000256" key="15">
    <source>
        <dbReference type="ARBA" id="ARBA00083186"/>
    </source>
</evidence>
<evidence type="ECO:0000256" key="5">
    <source>
        <dbReference type="ARBA" id="ARBA00022741"/>
    </source>
</evidence>
<comment type="cofactor">
    <cofactor evidence="1">
        <name>Mg(2+)</name>
        <dbReference type="ChEBI" id="CHEBI:18420"/>
    </cofactor>
</comment>
<dbReference type="Gene3D" id="3.90.950.10">
    <property type="match status" value="1"/>
</dbReference>
<protein>
    <recommendedName>
        <fullName evidence="12">dITP/XTP pyrophosphatase</fullName>
        <ecNumber evidence="11">3.6.1.66</ecNumber>
    </recommendedName>
    <alternativeName>
        <fullName evidence="13">Non-canonical purine NTP pyrophosphatase</fullName>
    </alternativeName>
    <alternativeName>
        <fullName evidence="14">Non-standard purine NTP pyrophosphatase</fullName>
    </alternativeName>
    <alternativeName>
        <fullName evidence="16">Nucleoside-triphosphate diphosphatase</fullName>
    </alternativeName>
    <alternativeName>
        <fullName evidence="15">Nucleoside-triphosphate pyrophosphatase</fullName>
    </alternativeName>
</protein>
<evidence type="ECO:0000313" key="17">
    <source>
        <dbReference type="EMBL" id="CAB4339926.1"/>
    </source>
</evidence>
<evidence type="ECO:0000256" key="11">
    <source>
        <dbReference type="ARBA" id="ARBA00066468"/>
    </source>
</evidence>
<evidence type="ECO:0000256" key="16">
    <source>
        <dbReference type="ARBA" id="ARBA00083635"/>
    </source>
</evidence>
<dbReference type="GO" id="GO:0036220">
    <property type="term" value="F:ITP diphosphatase activity"/>
    <property type="evidence" value="ECO:0007669"/>
    <property type="project" value="UniProtKB-EC"/>
</dbReference>
<evidence type="ECO:0000256" key="10">
    <source>
        <dbReference type="ARBA" id="ARBA00052017"/>
    </source>
</evidence>
<dbReference type="GO" id="GO:0009117">
    <property type="term" value="P:nucleotide metabolic process"/>
    <property type="evidence" value="ECO:0007669"/>
    <property type="project" value="UniProtKB-KW"/>
</dbReference>
<evidence type="ECO:0000256" key="7">
    <source>
        <dbReference type="ARBA" id="ARBA00022842"/>
    </source>
</evidence>
<keyword evidence="6" id="KW-0378">Hydrolase</keyword>
<dbReference type="InterPro" id="IPR029001">
    <property type="entry name" value="ITPase-like_fam"/>
</dbReference>
<dbReference type="EC" id="3.6.1.66" evidence="11"/>
<dbReference type="GO" id="GO:0009146">
    <property type="term" value="P:purine nucleoside triphosphate catabolic process"/>
    <property type="evidence" value="ECO:0007669"/>
    <property type="project" value="UniProtKB-ARBA"/>
</dbReference>
<keyword evidence="7" id="KW-0460">Magnesium</keyword>
<evidence type="ECO:0000256" key="13">
    <source>
        <dbReference type="ARBA" id="ARBA00075987"/>
    </source>
</evidence>
<dbReference type="InterPro" id="IPR020922">
    <property type="entry name" value="dITP/XTP_pyrophosphatase"/>
</dbReference>
<dbReference type="GO" id="GO:0005829">
    <property type="term" value="C:cytosol"/>
    <property type="evidence" value="ECO:0007669"/>
    <property type="project" value="TreeGrafter"/>
</dbReference>
<dbReference type="Pfam" id="PF01725">
    <property type="entry name" value="Ham1p_like"/>
    <property type="match status" value="1"/>
</dbReference>
<evidence type="ECO:0000256" key="14">
    <source>
        <dbReference type="ARBA" id="ARBA00078805"/>
    </source>
</evidence>
<dbReference type="GO" id="GO:0000166">
    <property type="term" value="F:nucleotide binding"/>
    <property type="evidence" value="ECO:0007669"/>
    <property type="project" value="UniProtKB-KW"/>
</dbReference>
<dbReference type="CDD" id="cd00515">
    <property type="entry name" value="HAM1"/>
    <property type="match status" value="1"/>
</dbReference>
<evidence type="ECO:0000256" key="12">
    <source>
        <dbReference type="ARBA" id="ARBA00071289"/>
    </source>
</evidence>
<dbReference type="PANTHER" id="PTHR11067:SF9">
    <property type="entry name" value="INOSINE TRIPHOSPHATE PYROPHOSPHATASE"/>
    <property type="match status" value="1"/>
</dbReference>
<evidence type="ECO:0000256" key="1">
    <source>
        <dbReference type="ARBA" id="ARBA00001946"/>
    </source>
</evidence>
<accession>A0A6J5ZEU7</accession>
<dbReference type="InterPro" id="IPR002637">
    <property type="entry name" value="RdgB/HAM1"/>
</dbReference>
<evidence type="ECO:0000256" key="2">
    <source>
        <dbReference type="ARBA" id="ARBA00008023"/>
    </source>
</evidence>
<dbReference type="GO" id="GO:0035870">
    <property type="term" value="F:dITP diphosphatase activity"/>
    <property type="evidence" value="ECO:0007669"/>
    <property type="project" value="UniProtKB-ARBA"/>
</dbReference>